<organism evidence="2 3">
    <name type="scientific">Aplosporella prunicola CBS 121167</name>
    <dbReference type="NCBI Taxonomy" id="1176127"/>
    <lineage>
        <taxon>Eukaryota</taxon>
        <taxon>Fungi</taxon>
        <taxon>Dikarya</taxon>
        <taxon>Ascomycota</taxon>
        <taxon>Pezizomycotina</taxon>
        <taxon>Dothideomycetes</taxon>
        <taxon>Dothideomycetes incertae sedis</taxon>
        <taxon>Botryosphaeriales</taxon>
        <taxon>Aplosporellaceae</taxon>
        <taxon>Aplosporella</taxon>
    </lineage>
</organism>
<evidence type="ECO:0000313" key="2">
    <source>
        <dbReference type="EMBL" id="KAF2139496.1"/>
    </source>
</evidence>
<protein>
    <submittedName>
        <fullName evidence="2">Uncharacterized protein</fullName>
    </submittedName>
</protein>
<sequence>MVSKPSNIDQQAALCNILAGFGGQGGGESTIQDIGDKHTAKFILPSQQRKAARRAAQQAQQSESESLASYDSSVCGSYGSECSEYPEMPSIESLDLSHGLTQQMAQVDSPQQSNGISIPRKQVPRTGTGLSTTPEGHTSRGMAERPRRIEQLRRFLIWRLCCDYNHDPTVEHLGFKKFWDIRRFDRLASIQSKALNGRTYERTLAEAYVRRHITIPAAELGVPEATVRAMLLRHRSTHHRFEAAALSLDNFDMTDFPALAEKLWTDRTILFSALDVPEPLRQELESANAHLAWQYFKKLRGPTDFELSEKALALQQHIVVLDQGSFVYSNRRPWTATSEPSDASSRPHSLHSDVSTVDEVPEEDPSDDLPAMDGLHESAYTMKRDHRVDSGLAPAA</sequence>
<evidence type="ECO:0000256" key="1">
    <source>
        <dbReference type="SAM" id="MobiDB-lite"/>
    </source>
</evidence>
<reference evidence="2" key="1">
    <citation type="journal article" date="2020" name="Stud. Mycol.">
        <title>101 Dothideomycetes genomes: a test case for predicting lifestyles and emergence of pathogens.</title>
        <authorList>
            <person name="Haridas S."/>
            <person name="Albert R."/>
            <person name="Binder M."/>
            <person name="Bloem J."/>
            <person name="Labutti K."/>
            <person name="Salamov A."/>
            <person name="Andreopoulos B."/>
            <person name="Baker S."/>
            <person name="Barry K."/>
            <person name="Bills G."/>
            <person name="Bluhm B."/>
            <person name="Cannon C."/>
            <person name="Castanera R."/>
            <person name="Culley D."/>
            <person name="Daum C."/>
            <person name="Ezra D."/>
            <person name="Gonzalez J."/>
            <person name="Henrissat B."/>
            <person name="Kuo A."/>
            <person name="Liang C."/>
            <person name="Lipzen A."/>
            <person name="Lutzoni F."/>
            <person name="Magnuson J."/>
            <person name="Mondo S."/>
            <person name="Nolan M."/>
            <person name="Ohm R."/>
            <person name="Pangilinan J."/>
            <person name="Park H.-J."/>
            <person name="Ramirez L."/>
            <person name="Alfaro M."/>
            <person name="Sun H."/>
            <person name="Tritt A."/>
            <person name="Yoshinaga Y."/>
            <person name="Zwiers L.-H."/>
            <person name="Turgeon B."/>
            <person name="Goodwin S."/>
            <person name="Spatafora J."/>
            <person name="Crous P."/>
            <person name="Grigoriev I."/>
        </authorList>
    </citation>
    <scope>NUCLEOTIDE SEQUENCE</scope>
    <source>
        <strain evidence="2">CBS 121167</strain>
    </source>
</reference>
<feature type="region of interest" description="Disordered" evidence="1">
    <location>
        <begin position="101"/>
        <end position="145"/>
    </location>
</feature>
<evidence type="ECO:0000313" key="3">
    <source>
        <dbReference type="Proteomes" id="UP000799438"/>
    </source>
</evidence>
<keyword evidence="3" id="KW-1185">Reference proteome</keyword>
<dbReference type="RefSeq" id="XP_033395209.1">
    <property type="nucleotide sequence ID" value="XM_033543337.1"/>
</dbReference>
<dbReference type="EMBL" id="ML995492">
    <property type="protein sequence ID" value="KAF2139496.1"/>
    <property type="molecule type" value="Genomic_DNA"/>
</dbReference>
<dbReference type="GeneID" id="54300834"/>
<feature type="region of interest" description="Disordered" evidence="1">
    <location>
        <begin position="46"/>
        <end position="66"/>
    </location>
</feature>
<gene>
    <name evidence="2" type="ORF">K452DRAFT_310458</name>
</gene>
<feature type="compositionally biased region" description="Polar residues" evidence="1">
    <location>
        <begin position="101"/>
        <end position="116"/>
    </location>
</feature>
<proteinExistence type="predicted"/>
<dbReference type="AlphaFoldDB" id="A0A6A6B6J7"/>
<accession>A0A6A6B6J7</accession>
<dbReference type="Proteomes" id="UP000799438">
    <property type="component" value="Unassembled WGS sequence"/>
</dbReference>
<feature type="region of interest" description="Disordered" evidence="1">
    <location>
        <begin position="334"/>
        <end position="375"/>
    </location>
</feature>
<feature type="compositionally biased region" description="Polar residues" evidence="1">
    <location>
        <begin position="335"/>
        <end position="355"/>
    </location>
</feature>
<name>A0A6A6B6J7_9PEZI</name>